<proteinExistence type="predicted"/>
<evidence type="ECO:0000313" key="4">
    <source>
        <dbReference type="Proteomes" id="UP000282184"/>
    </source>
</evidence>
<dbReference type="Gene3D" id="3.40.50.300">
    <property type="entry name" value="P-loop containing nucleotide triphosphate hydrolases"/>
    <property type="match status" value="2"/>
</dbReference>
<feature type="domain" description="Helicase/UvrB N-terminal" evidence="1">
    <location>
        <begin position="103"/>
        <end position="259"/>
    </location>
</feature>
<keyword evidence="3" id="KW-0378">Hydrolase</keyword>
<dbReference type="Pfam" id="PF19778">
    <property type="entry name" value="RE_endonuc"/>
    <property type="match status" value="1"/>
</dbReference>
<dbReference type="Pfam" id="PF04851">
    <property type="entry name" value="ResIII"/>
    <property type="match status" value="1"/>
</dbReference>
<sequence length="909" mass="102897">MKLQFDAGQGYQQAAVQTIIDAFEGQPLSPTPLEVSVGAAGPVGSIAFTETGIANRLVLSEAQLLENVRRVQARQGLPQSARLEPCAVPGPDGQPDLSSLPLNLTVEMETGTGKTYVYLRTIYELYRTYGFRKFVIVVPSVAIREGVCKSLDITHEHLQALYGYPPVRYEVYDSGRLTTLRNFAVGDALHILVINIDAFTKDTNIINKVRETGVRPIEYLQATRPIVIVDEPQNLESEARRAALAELHPLALLRYSATHRHPYNLVYSLNPVQAYDLGLVKQIEVDGITADGNYNAAFVRVKAVERTKNTLRAKLSIYSNEAGGVRQKDVPVRLGSDLYALSNQRDIYRTGFIVNEIDPDEQSVTFSDGLRVVAGQDVGGLTEAVMRYQLERTIKWHFEKVRRLKPKGIKVLSLIFVDKVANYRYYDPVTKQRRPGPFAEWFEELFAEYAAKKEYAGLIAHTAREVHNGYFSQDKANPAGKDTRGDTALDKDTYALIMREKEQLLSQAEPLQFIFSHSALREGWDNPNVFQICTLSETRSDIRKRQEIGRGLRLPVDAGGQRVHDRALNVLTVVANESYEDFSAALQREIQEETGVAFTGRTRNAAERCTVRLRKELTPENYPAFFQIWQRLKHRTRYQVHFSTEELIARAVAELQDRTRTPATHYPQLQARKGRLQYTAAGIEGMLASEAQHEVQGAAYAVPDVYGYLQSRIDVTRPTLYRILQQSGRYAELLINPQMFLDNVVRAIRRALQQLQVAGIKYEQVAGQEYEMLLFEDEEIEQYRSHLHEVAVAERTLYNYVPVDSNTERTFAASCETDERVEFYFKLPRGFLIPTPLGNYRPDWAIVFRGDQRVYFVVETKGSAVEEAVDPLALRGKEELKIACGVEHFAVFEPEGLAYQVASELKHVR</sequence>
<dbReference type="InterPro" id="IPR050742">
    <property type="entry name" value="Helicase_Restrict-Modif_Enz"/>
</dbReference>
<keyword evidence="3" id="KW-0067">ATP-binding</keyword>
<feature type="domain" description="Type III restriction enzyme C-terminal endonuclease" evidence="2">
    <location>
        <begin position="794"/>
        <end position="903"/>
    </location>
</feature>
<dbReference type="RefSeq" id="WP_126693037.1">
    <property type="nucleotide sequence ID" value="NZ_RXOF01000005.1"/>
</dbReference>
<comment type="caution">
    <text evidence="3">The sequence shown here is derived from an EMBL/GenBank/DDBJ whole genome shotgun (WGS) entry which is preliminary data.</text>
</comment>
<organism evidence="3 4">
    <name type="scientific">Hymenobacter gummosus</name>
    <dbReference type="NCBI Taxonomy" id="1776032"/>
    <lineage>
        <taxon>Bacteria</taxon>
        <taxon>Pseudomonadati</taxon>
        <taxon>Bacteroidota</taxon>
        <taxon>Cytophagia</taxon>
        <taxon>Cytophagales</taxon>
        <taxon>Hymenobacteraceae</taxon>
        <taxon>Hymenobacter</taxon>
    </lineage>
</organism>
<evidence type="ECO:0000259" key="1">
    <source>
        <dbReference type="Pfam" id="PF04851"/>
    </source>
</evidence>
<reference evidence="3 4" key="1">
    <citation type="submission" date="2018-12" db="EMBL/GenBank/DDBJ databases">
        <title>Hymenobacter gummosus sp. nov., isolated from a spring.</title>
        <authorList>
            <person name="Nie L."/>
        </authorList>
    </citation>
    <scope>NUCLEOTIDE SEQUENCE [LARGE SCALE GENOMIC DNA]</scope>
    <source>
        <strain evidence="3 4">KCTC 52166</strain>
    </source>
</reference>
<dbReference type="AlphaFoldDB" id="A0A431U3A7"/>
<keyword evidence="4" id="KW-1185">Reference proteome</keyword>
<protein>
    <submittedName>
        <fullName evidence="3">DEAD/DEAH box helicase</fullName>
    </submittedName>
</protein>
<dbReference type="InterPro" id="IPR006935">
    <property type="entry name" value="Helicase/UvrB_N"/>
</dbReference>
<dbReference type="GO" id="GO:0003677">
    <property type="term" value="F:DNA binding"/>
    <property type="evidence" value="ECO:0007669"/>
    <property type="project" value="InterPro"/>
</dbReference>
<dbReference type="InterPro" id="IPR027417">
    <property type="entry name" value="P-loop_NTPase"/>
</dbReference>
<dbReference type="PANTHER" id="PTHR47396:SF1">
    <property type="entry name" value="ATP-DEPENDENT HELICASE IRC3-RELATED"/>
    <property type="match status" value="1"/>
</dbReference>
<dbReference type="InterPro" id="IPR045572">
    <property type="entry name" value="RE_endonuc_C"/>
</dbReference>
<keyword evidence="3" id="KW-0347">Helicase</keyword>
<dbReference type="OrthoDB" id="9804145at2"/>
<dbReference type="GO" id="GO:0015668">
    <property type="term" value="F:type III site-specific deoxyribonuclease activity"/>
    <property type="evidence" value="ECO:0007669"/>
    <property type="project" value="InterPro"/>
</dbReference>
<evidence type="ECO:0000259" key="2">
    <source>
        <dbReference type="Pfam" id="PF19778"/>
    </source>
</evidence>
<dbReference type="EMBL" id="RXOF01000005">
    <property type="protein sequence ID" value="RTQ49986.1"/>
    <property type="molecule type" value="Genomic_DNA"/>
</dbReference>
<evidence type="ECO:0000313" key="3">
    <source>
        <dbReference type="EMBL" id="RTQ49986.1"/>
    </source>
</evidence>
<dbReference type="GO" id="GO:0004386">
    <property type="term" value="F:helicase activity"/>
    <property type="evidence" value="ECO:0007669"/>
    <property type="project" value="UniProtKB-KW"/>
</dbReference>
<keyword evidence="3" id="KW-0547">Nucleotide-binding</keyword>
<dbReference type="SUPFAM" id="SSF52540">
    <property type="entry name" value="P-loop containing nucleoside triphosphate hydrolases"/>
    <property type="match status" value="1"/>
</dbReference>
<gene>
    <name evidence="3" type="ORF">EJV47_10100</name>
</gene>
<dbReference type="GO" id="GO:0005829">
    <property type="term" value="C:cytosol"/>
    <property type="evidence" value="ECO:0007669"/>
    <property type="project" value="TreeGrafter"/>
</dbReference>
<dbReference type="GO" id="GO:0005524">
    <property type="term" value="F:ATP binding"/>
    <property type="evidence" value="ECO:0007669"/>
    <property type="project" value="InterPro"/>
</dbReference>
<accession>A0A431U3A7</accession>
<dbReference type="Proteomes" id="UP000282184">
    <property type="component" value="Unassembled WGS sequence"/>
</dbReference>
<dbReference type="PANTHER" id="PTHR47396">
    <property type="entry name" value="TYPE I RESTRICTION ENZYME ECOKI R PROTEIN"/>
    <property type="match status" value="1"/>
</dbReference>
<name>A0A431U3A7_9BACT</name>